<evidence type="ECO:0000256" key="3">
    <source>
        <dbReference type="ARBA" id="ARBA00022781"/>
    </source>
</evidence>
<evidence type="ECO:0000256" key="6">
    <source>
        <dbReference type="ARBA" id="ARBA00023310"/>
    </source>
</evidence>
<organism evidence="8 9">
    <name type="scientific">Mesomycoplasma hyopneumoniae</name>
    <name type="common">Mycoplasma hyopneumoniae</name>
    <dbReference type="NCBI Taxonomy" id="2099"/>
    <lineage>
        <taxon>Bacteria</taxon>
        <taxon>Bacillati</taxon>
        <taxon>Mycoplasmatota</taxon>
        <taxon>Mycoplasmoidales</taxon>
        <taxon>Metamycoplasmataceae</taxon>
        <taxon>Mesomycoplasma</taxon>
    </lineage>
</organism>
<dbReference type="RefSeq" id="WP_233688612.1">
    <property type="nucleotide sequence ID" value="NZ_CP079799.1"/>
</dbReference>
<evidence type="ECO:0000256" key="1">
    <source>
        <dbReference type="ARBA" id="ARBA00004370"/>
    </source>
</evidence>
<gene>
    <name evidence="7" type="primary">atpH</name>
    <name evidence="8" type="ORF">FEF30_00585</name>
</gene>
<reference evidence="8 9" key="1">
    <citation type="submission" date="2019-05" db="EMBL/GenBank/DDBJ databases">
        <title>Genome sequencing and assembly of Mycoplasma hyopneumoniae strains UFV01 and UFV02.</title>
        <authorList>
            <person name="De Souza L.F."/>
            <person name="Gonzaga N.F."/>
            <person name="Santos M.R."/>
            <person name="Deeney A.S."/>
            <person name="Vidigal P.M.P."/>
            <person name="Moreira M.A.S."/>
            <person name="Fietto J.R.L."/>
            <person name="Bressan G.C."/>
            <person name="Rycroft A.N."/>
            <person name="Silva Junior A."/>
        </authorList>
    </citation>
    <scope>NUCLEOTIDE SEQUENCE [LARGE SCALE GENOMIC DNA]</scope>
    <source>
        <strain evidence="8 9">UFV01</strain>
    </source>
</reference>
<evidence type="ECO:0000313" key="9">
    <source>
        <dbReference type="Proteomes" id="UP001203104"/>
    </source>
</evidence>
<dbReference type="GO" id="GO:0045259">
    <property type="term" value="C:proton-transporting ATP synthase complex"/>
    <property type="evidence" value="ECO:0007669"/>
    <property type="project" value="UniProtKB-KW"/>
</dbReference>
<protein>
    <recommendedName>
        <fullName evidence="7">ATP synthase subunit delta</fullName>
    </recommendedName>
    <alternativeName>
        <fullName evidence="7">ATP synthase F(1) sector subunit delta</fullName>
    </alternativeName>
    <alternativeName>
        <fullName evidence="7">F-type ATPase subunit delta</fullName>
        <shortName evidence="7">F-ATPase subunit delta</shortName>
    </alternativeName>
</protein>
<dbReference type="NCBIfam" id="NF009975">
    <property type="entry name" value="PRK13436.1"/>
    <property type="match status" value="1"/>
</dbReference>
<keyword evidence="3 7" id="KW-0375">Hydrogen ion transport</keyword>
<dbReference type="GO" id="GO:0005886">
    <property type="term" value="C:plasma membrane"/>
    <property type="evidence" value="ECO:0007669"/>
    <property type="project" value="UniProtKB-SubCell"/>
</dbReference>
<dbReference type="PANTHER" id="PTHR11910">
    <property type="entry name" value="ATP SYNTHASE DELTA CHAIN"/>
    <property type="match status" value="1"/>
</dbReference>
<evidence type="ECO:0000313" key="8">
    <source>
        <dbReference type="EMBL" id="MCI8283091.1"/>
    </source>
</evidence>
<comment type="caution">
    <text evidence="8">The sequence shown here is derived from an EMBL/GenBank/DDBJ whole genome shotgun (WGS) entry which is preliminary data.</text>
</comment>
<accession>A0ABD4SVU6</accession>
<dbReference type="Pfam" id="PF00213">
    <property type="entry name" value="OSCP"/>
    <property type="match status" value="1"/>
</dbReference>
<name>A0ABD4SVU6_MESHO</name>
<proteinExistence type="inferred from homology"/>
<sequence>MYLYKKNYYGYAESLLDISISENNVEKYINDCFFILSIIQNNQVLISLFKSHFIGKQEKFSIIDKIFSAKIEKILVNFLKVIAKNNLFLYYKQILLKYIKLANSHLSQTWGEIETAFPISSVMTSSFESILSKKLGKKVHLRHKINSKLISGIRIIVDNQIFENSLFSELKLLKQNLKKHLITKNDL</sequence>
<comment type="function">
    <text evidence="7">F(1)F(0) ATP synthase produces ATP from ADP in the presence of a proton or sodium gradient. F-type ATPases consist of two structural domains, F(1) containing the extramembraneous catalytic core and F(0) containing the membrane proton channel, linked together by a central stalk and a peripheral stalk. During catalysis, ATP synthesis in the catalytic domain of F(1) is coupled via a rotary mechanism of the central stalk subunits to proton translocation.</text>
</comment>
<dbReference type="Gene3D" id="1.10.520.20">
    <property type="entry name" value="N-terminal domain of the delta subunit of the F1F0-ATP synthase"/>
    <property type="match status" value="1"/>
</dbReference>
<keyword evidence="5 7" id="KW-0472">Membrane</keyword>
<comment type="function">
    <text evidence="7">This protein is part of the stalk that links CF(0) to CF(1). It either transmits conformational changes from CF(0) to CF(1) or is implicated in proton conduction.</text>
</comment>
<comment type="similarity">
    <text evidence="7">Belongs to the ATPase delta chain family.</text>
</comment>
<dbReference type="AlphaFoldDB" id="A0ABD4SVU6"/>
<dbReference type="PRINTS" id="PR00125">
    <property type="entry name" value="ATPASEDELTA"/>
</dbReference>
<keyword evidence="7" id="KW-0139">CF(1)</keyword>
<evidence type="ECO:0000256" key="7">
    <source>
        <dbReference type="HAMAP-Rule" id="MF_01416"/>
    </source>
</evidence>
<dbReference type="SUPFAM" id="SSF47928">
    <property type="entry name" value="N-terminal domain of the delta subunit of the F1F0-ATP synthase"/>
    <property type="match status" value="1"/>
</dbReference>
<dbReference type="HAMAP" id="MF_01416">
    <property type="entry name" value="ATP_synth_delta_bact"/>
    <property type="match status" value="1"/>
</dbReference>
<comment type="subcellular location">
    <subcellularLocation>
        <location evidence="7">Cell membrane</location>
        <topology evidence="7">Peripheral membrane protein</topology>
    </subcellularLocation>
    <subcellularLocation>
        <location evidence="1">Membrane</location>
    </subcellularLocation>
</comment>
<evidence type="ECO:0000256" key="4">
    <source>
        <dbReference type="ARBA" id="ARBA00023065"/>
    </source>
</evidence>
<evidence type="ECO:0000256" key="5">
    <source>
        <dbReference type="ARBA" id="ARBA00023136"/>
    </source>
</evidence>
<keyword evidence="2 7" id="KW-0813">Transport</keyword>
<dbReference type="GO" id="GO:0046933">
    <property type="term" value="F:proton-transporting ATP synthase activity, rotational mechanism"/>
    <property type="evidence" value="ECO:0007669"/>
    <property type="project" value="UniProtKB-UniRule"/>
</dbReference>
<keyword evidence="4 7" id="KW-0406">Ion transport</keyword>
<keyword evidence="6 7" id="KW-0066">ATP synthesis</keyword>
<keyword evidence="7" id="KW-1003">Cell membrane</keyword>
<dbReference type="InterPro" id="IPR000711">
    <property type="entry name" value="ATPase_OSCP/dsu"/>
</dbReference>
<evidence type="ECO:0000256" key="2">
    <source>
        <dbReference type="ARBA" id="ARBA00022448"/>
    </source>
</evidence>
<dbReference type="EMBL" id="VBRW01000001">
    <property type="protein sequence ID" value="MCI8283091.1"/>
    <property type="molecule type" value="Genomic_DNA"/>
</dbReference>
<dbReference type="NCBIfam" id="TIGR01145">
    <property type="entry name" value="ATP_synt_delta"/>
    <property type="match status" value="1"/>
</dbReference>
<dbReference type="Proteomes" id="UP001203104">
    <property type="component" value="Unassembled WGS sequence"/>
</dbReference>
<dbReference type="InterPro" id="IPR026015">
    <property type="entry name" value="ATP_synth_OSCP/delta_N_sf"/>
</dbReference>